<gene>
    <name evidence="2" type="ORF">POTOM_025324</name>
</gene>
<feature type="compositionally biased region" description="Low complexity" evidence="1">
    <location>
        <begin position="341"/>
        <end position="351"/>
    </location>
</feature>
<proteinExistence type="predicted"/>
<feature type="compositionally biased region" description="Pro residues" evidence="1">
    <location>
        <begin position="330"/>
        <end position="340"/>
    </location>
</feature>
<comment type="caution">
    <text evidence="2">The sequence shown here is derived from an EMBL/GenBank/DDBJ whole genome shotgun (WGS) entry which is preliminary data.</text>
</comment>
<sequence>MWMSTNGFLRESLGGGRNIPVRSQYHRRGHNVTGGGGFSKINNGTDENLDLFSKNRRGLSVSSDESSDVSVKLGRLAVGSAKFARSGIDDLLSSTEGGKHDYDWYVGLIVPGETWFAKGSDCLGSPLTLDNQSPFSALIKDIVEWIGSLIEFCVLAFNEFKMEILTCFVLMLLRVADNFALLISNGFLPPLELLFLLHRKEVNQNQLQWLHEAVLWLDQLLLPRRFLGKNISSILEGIYCDNGMTQNQLWKFKPNSLSLYLSLSQLSVSQSESYHSSRPTRSSSVTRPSISSSQYSTYSSNRSSSILNTSSASVSSYTRPPSPITRTPPVARPSTPPARPTPSRSSTPSRVQPAPTSSSVDKTPPSQNSRPSTPSSRRQSPASFSAAPTRSNSRPSTPTRRNPAPSSSAASSPSTSAGRVLSNGRIPGPASRPSSPSPQVRPPQQPVIPPDFPLDTPSNLRTTLQGRPLSAGRSRTGVSSAMKGNPETMGSLNAPRRHSSPIVTRGRLTEPSGKGRVHSNGHVADTPEPRKVAHVSEVGIRRPGKSSSAASDSTGFGRTISKKSLDMAIRHMDIRNGTGSARSLSSTTLFPQSIRSTTPKSQSVRSRSTQESINNGNSQNGDVLDDEIHFSRAAEIGHEANDGRYSAKLSDADIYESSRYDAILLEDLKNTNWLHSVDDKSDQGPFFDNGSESLPEPFGQL</sequence>
<feature type="compositionally biased region" description="Polar residues" evidence="1">
    <location>
        <begin position="456"/>
        <end position="465"/>
    </location>
</feature>
<evidence type="ECO:0000313" key="2">
    <source>
        <dbReference type="EMBL" id="KAG6769664.1"/>
    </source>
</evidence>
<dbReference type="Proteomes" id="UP000886885">
    <property type="component" value="Chromosome 6D"/>
</dbReference>
<dbReference type="AlphaFoldDB" id="A0A8X7ZGY4"/>
<feature type="compositionally biased region" description="Low complexity" evidence="1">
    <location>
        <begin position="424"/>
        <end position="434"/>
    </location>
</feature>
<feature type="compositionally biased region" description="Pro residues" evidence="1">
    <location>
        <begin position="435"/>
        <end position="452"/>
    </location>
</feature>
<evidence type="ECO:0000313" key="3">
    <source>
        <dbReference type="Proteomes" id="UP000886885"/>
    </source>
</evidence>
<dbReference type="GO" id="GO:0043622">
    <property type="term" value="P:cortical microtubule organization"/>
    <property type="evidence" value="ECO:0007669"/>
    <property type="project" value="TreeGrafter"/>
</dbReference>
<protein>
    <submittedName>
        <fullName evidence="2">Uncharacterized protein</fullName>
    </submittedName>
</protein>
<organism evidence="2 3">
    <name type="scientific">Populus tomentosa</name>
    <name type="common">Chinese white poplar</name>
    <dbReference type="NCBI Taxonomy" id="118781"/>
    <lineage>
        <taxon>Eukaryota</taxon>
        <taxon>Viridiplantae</taxon>
        <taxon>Streptophyta</taxon>
        <taxon>Embryophyta</taxon>
        <taxon>Tracheophyta</taxon>
        <taxon>Spermatophyta</taxon>
        <taxon>Magnoliopsida</taxon>
        <taxon>eudicotyledons</taxon>
        <taxon>Gunneridae</taxon>
        <taxon>Pentapetalae</taxon>
        <taxon>rosids</taxon>
        <taxon>fabids</taxon>
        <taxon>Malpighiales</taxon>
        <taxon>Salicaceae</taxon>
        <taxon>Saliceae</taxon>
        <taxon>Populus</taxon>
    </lineage>
</organism>
<evidence type="ECO:0000256" key="1">
    <source>
        <dbReference type="SAM" id="MobiDB-lite"/>
    </source>
</evidence>
<feature type="compositionally biased region" description="Polar residues" evidence="1">
    <location>
        <begin position="577"/>
        <end position="621"/>
    </location>
</feature>
<feature type="region of interest" description="Disordered" evidence="1">
    <location>
        <begin position="576"/>
        <end position="623"/>
    </location>
</feature>
<keyword evidence="3" id="KW-1185">Reference proteome</keyword>
<dbReference type="PANTHER" id="PTHR31949">
    <property type="entry name" value="GASTRIC MUCIN-LIKE PROTEIN"/>
    <property type="match status" value="1"/>
</dbReference>
<dbReference type="GO" id="GO:0055028">
    <property type="term" value="C:cortical microtubule"/>
    <property type="evidence" value="ECO:0007669"/>
    <property type="project" value="TreeGrafter"/>
</dbReference>
<reference evidence="2" key="1">
    <citation type="journal article" date="2020" name="bioRxiv">
        <title>Hybrid origin of Populus tomentosa Carr. identified through genome sequencing and phylogenomic analysis.</title>
        <authorList>
            <person name="An X."/>
            <person name="Gao K."/>
            <person name="Chen Z."/>
            <person name="Li J."/>
            <person name="Yang X."/>
            <person name="Yang X."/>
            <person name="Zhou J."/>
            <person name="Guo T."/>
            <person name="Zhao T."/>
            <person name="Huang S."/>
            <person name="Miao D."/>
            <person name="Khan W.U."/>
            <person name="Rao P."/>
            <person name="Ye M."/>
            <person name="Lei B."/>
            <person name="Liao W."/>
            <person name="Wang J."/>
            <person name="Ji L."/>
            <person name="Li Y."/>
            <person name="Guo B."/>
            <person name="Mustafa N.S."/>
            <person name="Li S."/>
            <person name="Yun Q."/>
            <person name="Keller S.R."/>
            <person name="Mao J."/>
            <person name="Zhang R."/>
            <person name="Strauss S.H."/>
        </authorList>
    </citation>
    <scope>NUCLEOTIDE SEQUENCE</scope>
    <source>
        <strain evidence="2">GM15</strain>
        <tissue evidence="2">Leaf</tissue>
    </source>
</reference>
<feature type="compositionally biased region" description="Low complexity" evidence="1">
    <location>
        <begin position="363"/>
        <end position="417"/>
    </location>
</feature>
<feature type="compositionally biased region" description="Low complexity" evidence="1">
    <location>
        <begin position="272"/>
        <end position="329"/>
    </location>
</feature>
<feature type="compositionally biased region" description="Polar residues" evidence="1">
    <location>
        <begin position="545"/>
        <end position="556"/>
    </location>
</feature>
<name>A0A8X7ZGY4_POPTO</name>
<dbReference type="OrthoDB" id="1927217at2759"/>
<dbReference type="EMBL" id="JAAWWB010000012">
    <property type="protein sequence ID" value="KAG6769664.1"/>
    <property type="molecule type" value="Genomic_DNA"/>
</dbReference>
<dbReference type="PANTHER" id="PTHR31949:SF2">
    <property type="entry name" value="OS05G0480600 PROTEIN"/>
    <property type="match status" value="1"/>
</dbReference>
<feature type="region of interest" description="Disordered" evidence="1">
    <location>
        <begin position="679"/>
        <end position="701"/>
    </location>
</feature>
<accession>A0A8X7ZGY4</accession>
<feature type="region of interest" description="Disordered" evidence="1">
    <location>
        <begin position="272"/>
        <end position="558"/>
    </location>
</feature>